<evidence type="ECO:0000256" key="1">
    <source>
        <dbReference type="ARBA" id="ARBA00022614"/>
    </source>
</evidence>
<name>A0ABD1XDI1_9LAMI</name>
<dbReference type="Gene3D" id="3.80.10.10">
    <property type="entry name" value="Ribonuclease Inhibitor"/>
    <property type="match status" value="1"/>
</dbReference>
<proteinExistence type="predicted"/>
<dbReference type="InterPro" id="IPR001611">
    <property type="entry name" value="Leu-rich_rpt"/>
</dbReference>
<dbReference type="Pfam" id="PF08263">
    <property type="entry name" value="LRRNT_2"/>
    <property type="match status" value="1"/>
</dbReference>
<keyword evidence="6" id="KW-1185">Reference proteome</keyword>
<evidence type="ECO:0000313" key="6">
    <source>
        <dbReference type="Proteomes" id="UP001604277"/>
    </source>
</evidence>
<dbReference type="AlphaFoldDB" id="A0ABD1XDI1"/>
<dbReference type="PANTHER" id="PTHR47988">
    <property type="entry name" value="SOMATIC EMBRYOGENESIS RECEPTOR KINASE 1"/>
    <property type="match status" value="1"/>
</dbReference>
<organism evidence="5 6">
    <name type="scientific">Forsythia ovata</name>
    <dbReference type="NCBI Taxonomy" id="205694"/>
    <lineage>
        <taxon>Eukaryota</taxon>
        <taxon>Viridiplantae</taxon>
        <taxon>Streptophyta</taxon>
        <taxon>Embryophyta</taxon>
        <taxon>Tracheophyta</taxon>
        <taxon>Spermatophyta</taxon>
        <taxon>Magnoliopsida</taxon>
        <taxon>eudicotyledons</taxon>
        <taxon>Gunneridae</taxon>
        <taxon>Pentapetalae</taxon>
        <taxon>asterids</taxon>
        <taxon>lamiids</taxon>
        <taxon>Lamiales</taxon>
        <taxon>Oleaceae</taxon>
        <taxon>Forsythieae</taxon>
        <taxon>Forsythia</taxon>
    </lineage>
</organism>
<feature type="domain" description="Leucine-rich repeat-containing N-terminal plant-type" evidence="4">
    <location>
        <begin position="103"/>
        <end position="143"/>
    </location>
</feature>
<evidence type="ECO:0000256" key="2">
    <source>
        <dbReference type="ARBA" id="ARBA00022729"/>
    </source>
</evidence>
<evidence type="ECO:0000256" key="3">
    <source>
        <dbReference type="ARBA" id="ARBA00022737"/>
    </source>
</evidence>
<sequence length="281" mass="30909">MGLDAMPIPVKDQNLRRKSERHERNRRFAADANFGNGMRRGVMGSCSRTGYCVMKPVAVELPNGELGWPIRRFLTLVKLVKVLQMKSFLVILLFLIAIATVESNSEVDALNAWKNKLTDPNNVLQSWDPTLFTPCTWFHVTCNSNDSVTRLDLGNAGLSGPLVPELGTLANLQYLQVGDNKISGVIPSALGNLTKLVSLGLDQNQLSGSIPETLGNLRVLRFLMLNSNKLSGRIPNIVNELIQWGNLQIMNVSDNQLAGTVHHHTNKTGFAITTIIQDAKA</sequence>
<dbReference type="InterPro" id="IPR013210">
    <property type="entry name" value="LRR_N_plant-typ"/>
</dbReference>
<reference evidence="6" key="1">
    <citation type="submission" date="2024-07" db="EMBL/GenBank/DDBJ databases">
        <title>Two chromosome-level genome assemblies of Korean endemic species Abeliophyllum distichum and Forsythia ovata (Oleaceae).</title>
        <authorList>
            <person name="Jang H."/>
        </authorList>
    </citation>
    <scope>NUCLEOTIDE SEQUENCE [LARGE SCALE GENOMIC DNA]</scope>
</reference>
<dbReference type="EMBL" id="JBFOLJ010000001">
    <property type="protein sequence ID" value="KAL2560017.1"/>
    <property type="molecule type" value="Genomic_DNA"/>
</dbReference>
<evidence type="ECO:0000313" key="5">
    <source>
        <dbReference type="EMBL" id="KAL2560017.1"/>
    </source>
</evidence>
<dbReference type="Proteomes" id="UP001604277">
    <property type="component" value="Unassembled WGS sequence"/>
</dbReference>
<accession>A0ABD1XDI1</accession>
<comment type="caution">
    <text evidence="5">The sequence shown here is derived from an EMBL/GenBank/DDBJ whole genome shotgun (WGS) entry which is preliminary data.</text>
</comment>
<keyword evidence="1" id="KW-0433">Leucine-rich repeat</keyword>
<keyword evidence="2" id="KW-0732">Signal</keyword>
<protein>
    <submittedName>
        <fullName evidence="5">Leucine-rich repeat protein 1-like</fullName>
    </submittedName>
</protein>
<dbReference type="Pfam" id="PF13855">
    <property type="entry name" value="LRR_8"/>
    <property type="match status" value="1"/>
</dbReference>
<gene>
    <name evidence="5" type="ORF">Fot_04756</name>
</gene>
<dbReference type="InterPro" id="IPR032675">
    <property type="entry name" value="LRR_dom_sf"/>
</dbReference>
<keyword evidence="3" id="KW-0677">Repeat</keyword>
<dbReference type="SUPFAM" id="SSF52058">
    <property type="entry name" value="L domain-like"/>
    <property type="match status" value="1"/>
</dbReference>
<dbReference type="FunFam" id="3.80.10.10:FF:000024">
    <property type="entry name" value="Somatic embryogenesis receptor kinase 1"/>
    <property type="match status" value="1"/>
</dbReference>
<evidence type="ECO:0000259" key="4">
    <source>
        <dbReference type="Pfam" id="PF08263"/>
    </source>
</evidence>